<dbReference type="AlphaFoldDB" id="A0ABD2XCR0"/>
<organism evidence="1 2">
    <name type="scientific">Trichogramma kaykai</name>
    <dbReference type="NCBI Taxonomy" id="54128"/>
    <lineage>
        <taxon>Eukaryota</taxon>
        <taxon>Metazoa</taxon>
        <taxon>Ecdysozoa</taxon>
        <taxon>Arthropoda</taxon>
        <taxon>Hexapoda</taxon>
        <taxon>Insecta</taxon>
        <taxon>Pterygota</taxon>
        <taxon>Neoptera</taxon>
        <taxon>Endopterygota</taxon>
        <taxon>Hymenoptera</taxon>
        <taxon>Apocrita</taxon>
        <taxon>Proctotrupomorpha</taxon>
        <taxon>Chalcidoidea</taxon>
        <taxon>Trichogrammatidae</taxon>
        <taxon>Trichogramma</taxon>
    </lineage>
</organism>
<dbReference type="Proteomes" id="UP001627154">
    <property type="component" value="Unassembled WGS sequence"/>
</dbReference>
<evidence type="ECO:0000313" key="1">
    <source>
        <dbReference type="EMBL" id="KAL3403207.1"/>
    </source>
</evidence>
<sequence>MAPKPLRECVYHRGRTTHARRSSKVCFWSDACEKRKRSSSSSSAGIMPRAGENAKRGACHAYYYVYIIYISSGERRGIRKRDFIIIERGKKSWLPHDFLRFASLTRAHF</sequence>
<gene>
    <name evidence="1" type="ORF">TKK_004317</name>
</gene>
<keyword evidence="2" id="KW-1185">Reference proteome</keyword>
<name>A0ABD2XCR0_9HYME</name>
<accession>A0ABD2XCR0</accession>
<proteinExistence type="predicted"/>
<dbReference type="EMBL" id="JBJJXI010000032">
    <property type="protein sequence ID" value="KAL3403207.1"/>
    <property type="molecule type" value="Genomic_DNA"/>
</dbReference>
<reference evidence="1 2" key="1">
    <citation type="journal article" date="2024" name="bioRxiv">
        <title>A reference genome for Trichogramma kaykai: A tiny desert-dwelling parasitoid wasp with competing sex-ratio distorters.</title>
        <authorList>
            <person name="Culotta J."/>
            <person name="Lindsey A.R."/>
        </authorList>
    </citation>
    <scope>NUCLEOTIDE SEQUENCE [LARGE SCALE GENOMIC DNA]</scope>
    <source>
        <strain evidence="1 2">KSX58</strain>
    </source>
</reference>
<evidence type="ECO:0000313" key="2">
    <source>
        <dbReference type="Proteomes" id="UP001627154"/>
    </source>
</evidence>
<protein>
    <submittedName>
        <fullName evidence="1">Uncharacterized protein</fullName>
    </submittedName>
</protein>
<comment type="caution">
    <text evidence="1">The sequence shown here is derived from an EMBL/GenBank/DDBJ whole genome shotgun (WGS) entry which is preliminary data.</text>
</comment>